<name>A0AAW4BMF7_VIBAN</name>
<evidence type="ECO:0000259" key="1">
    <source>
        <dbReference type="Pfam" id="PF13679"/>
    </source>
</evidence>
<organism evidence="2 3">
    <name type="scientific">Vibrio anguillarum</name>
    <name type="common">Listonella anguillarum</name>
    <dbReference type="NCBI Taxonomy" id="55601"/>
    <lineage>
        <taxon>Bacteria</taxon>
        <taxon>Pseudomonadati</taxon>
        <taxon>Pseudomonadota</taxon>
        <taxon>Gammaproteobacteria</taxon>
        <taxon>Vibrionales</taxon>
        <taxon>Vibrionaceae</taxon>
        <taxon>Vibrio</taxon>
    </lineage>
</organism>
<proteinExistence type="predicted"/>
<accession>A0AAW4BMF7</accession>
<feature type="domain" description="Methyltransferase" evidence="1">
    <location>
        <begin position="1"/>
        <end position="73"/>
    </location>
</feature>
<comment type="caution">
    <text evidence="2">The sequence shown here is derived from an EMBL/GenBank/DDBJ whole genome shotgun (WGS) entry which is preliminary data.</text>
</comment>
<protein>
    <submittedName>
        <fullName evidence="2">SAM-dependent methyltransferase</fullName>
    </submittedName>
</protein>
<dbReference type="Pfam" id="PF13679">
    <property type="entry name" value="Methyltransf_32"/>
    <property type="match status" value="1"/>
</dbReference>
<dbReference type="AlphaFoldDB" id="A0AAW4BMF7"/>
<evidence type="ECO:0000313" key="3">
    <source>
        <dbReference type="Proteomes" id="UP000786185"/>
    </source>
</evidence>
<dbReference type="InterPro" id="IPR025714">
    <property type="entry name" value="Methyltranfer_dom"/>
</dbReference>
<dbReference type="EMBL" id="SCLC01000980">
    <property type="protein sequence ID" value="MBF4437461.1"/>
    <property type="molecule type" value="Genomic_DNA"/>
</dbReference>
<feature type="non-terminal residue" evidence="2">
    <location>
        <position position="1"/>
    </location>
</feature>
<feature type="non-terminal residue" evidence="2">
    <location>
        <position position="75"/>
    </location>
</feature>
<dbReference type="GO" id="GO:0008168">
    <property type="term" value="F:methyltransferase activity"/>
    <property type="evidence" value="ECO:0007669"/>
    <property type="project" value="UniProtKB-KW"/>
</dbReference>
<dbReference type="Proteomes" id="UP000786185">
    <property type="component" value="Unassembled WGS sequence"/>
</dbReference>
<sequence>VTSFEYQSQLCHAGQACADEHDLPMQFIQGDAFEPQAFGVFNTNQHAVALHACGDLHVRLLEYSVAHRLPAITFS</sequence>
<evidence type="ECO:0000313" key="2">
    <source>
        <dbReference type="EMBL" id="MBF4437461.1"/>
    </source>
</evidence>
<gene>
    <name evidence="2" type="ORF">ERJ77_23850</name>
</gene>
<reference evidence="2" key="1">
    <citation type="journal article" date="2021" name="PeerJ">
        <title>Analysis of 44 Vibrio anguillarum genomes reveals high genetic diversity.</title>
        <authorList>
            <person name="Hansen M.J."/>
            <person name="Dalsgaard I."/>
        </authorList>
    </citation>
    <scope>NUCLEOTIDE SEQUENCE</scope>
    <source>
        <strain evidence="2">850617-1/1</strain>
    </source>
</reference>
<keyword evidence="2" id="KW-0808">Transferase</keyword>
<dbReference type="GO" id="GO:0032259">
    <property type="term" value="P:methylation"/>
    <property type="evidence" value="ECO:0007669"/>
    <property type="project" value="UniProtKB-KW"/>
</dbReference>
<keyword evidence="2" id="KW-0489">Methyltransferase</keyword>